<accession>A0A7Z0SE10</accession>
<name>A0A7Z0SE10_9GAMM</name>
<dbReference type="AlphaFoldDB" id="A0A7Z0SE10"/>
<dbReference type="EMBL" id="JACCHS010000111">
    <property type="protein sequence ID" value="NYT47257.1"/>
    <property type="molecule type" value="Genomic_DNA"/>
</dbReference>
<sequence length="109" mass="12152">MLSVAGLHIDPSLQQVTFSKPEDAANAFASVVKKVDQTLFDKLLGEDFREILPLDDISSVDMDNFNNAWEKHHTPKPQGDKKMLFWLSGEGKECPPPPCFLVHQAGTLM</sequence>
<reference evidence="1 2" key="1">
    <citation type="submission" date="2020-05" db="EMBL/GenBank/DDBJ databases">
        <title>Horizontal transmission and recombination maintain forever young bacterial symbiont genomes.</title>
        <authorList>
            <person name="Russell S.L."/>
            <person name="Pepper-Tunick E."/>
            <person name="Svedberg J."/>
            <person name="Byrne A."/>
            <person name="Ruelas Castillo J."/>
            <person name="Vollmers C."/>
            <person name="Beinart R.A."/>
            <person name="Corbett-Detig R."/>
        </authorList>
    </citation>
    <scope>NUCLEOTIDE SEQUENCE [LARGE SCALE GENOMIC DNA]</scope>
    <source>
        <strain evidence="1">4727-3</strain>
    </source>
</reference>
<evidence type="ECO:0000313" key="2">
    <source>
        <dbReference type="Proteomes" id="UP000537890"/>
    </source>
</evidence>
<protein>
    <submittedName>
        <fullName evidence="1">DUF2950 family protein</fullName>
    </submittedName>
</protein>
<dbReference type="Pfam" id="PF11453">
    <property type="entry name" value="DUF2950"/>
    <property type="match status" value="1"/>
</dbReference>
<organism evidence="1 2">
    <name type="scientific">Candidatus Methanofishera endochildressiae</name>
    <dbReference type="NCBI Taxonomy" id="2738884"/>
    <lineage>
        <taxon>Bacteria</taxon>
        <taxon>Pseudomonadati</taxon>
        <taxon>Pseudomonadota</taxon>
        <taxon>Gammaproteobacteria</taxon>
        <taxon>Candidatus Methanofishera</taxon>
    </lineage>
</organism>
<proteinExistence type="predicted"/>
<dbReference type="Proteomes" id="UP000537890">
    <property type="component" value="Unassembled WGS sequence"/>
</dbReference>
<dbReference type="InterPro" id="IPR021556">
    <property type="entry name" value="DUF2950"/>
</dbReference>
<comment type="caution">
    <text evidence="1">The sequence shown here is derived from an EMBL/GenBank/DDBJ whole genome shotgun (WGS) entry which is preliminary data.</text>
</comment>
<gene>
    <name evidence="1" type="ORF">H0A75_06420</name>
</gene>
<evidence type="ECO:0000313" key="1">
    <source>
        <dbReference type="EMBL" id="NYT47257.1"/>
    </source>
</evidence>